<dbReference type="eggNOG" id="KOG1305">
    <property type="taxonomic scope" value="Eukaryota"/>
</dbReference>
<evidence type="ECO:0000259" key="10">
    <source>
        <dbReference type="Pfam" id="PF01490"/>
    </source>
</evidence>
<name>A2FBT6_TRIV3</name>
<dbReference type="EMBL" id="DS113707">
    <property type="protein sequence ID" value="EAX97636.1"/>
    <property type="molecule type" value="Genomic_DNA"/>
</dbReference>
<dbReference type="VEuPathDB" id="TrichDB:TVAG_382600"/>
<protein>
    <submittedName>
        <fullName evidence="11">Transmembrane amino acid transporter protein</fullName>
    </submittedName>
</protein>
<evidence type="ECO:0000256" key="8">
    <source>
        <dbReference type="SAM" id="MobiDB-lite"/>
    </source>
</evidence>
<dbReference type="FunCoup" id="A2FBT6">
    <property type="interactions" value="73"/>
</dbReference>
<dbReference type="KEGG" id="tva:4755423"/>
<dbReference type="GO" id="GO:0016020">
    <property type="term" value="C:membrane"/>
    <property type="evidence" value="ECO:0007669"/>
    <property type="project" value="UniProtKB-SubCell"/>
</dbReference>
<sequence length="475" mass="51963">MTDIEELSTDSQEQQADNIEVEASNQSKIDVDGTPMNLPEDGQNKKTETDEDGNPHVEEEDLDDENPHKSKFDEPGRVRRFTTVLNLLNSLLGAGILGVPYAMKYIGLIPSVILLALIGVLSDVATVLTVKLQARTGASGLDDLAYKTFGRAGSIILSILSMLFLYSAEISYLIIGSDSIMSWLRLAGLDIRSGWKRAVTLLLFWICIPGALTIPKDIKFISYTSYANFVCIGWFLLVMIIKACVVFPKHGVAKLTYATFGFGFFSAVAMYGLAFSLPVVVLPIISSYNKDLKKRSIVSAAASIACFLIVAIPAVIGYLMFGDNIQTIILNSFEDNDVLITITRATFLVVVCCSYPCVAQSIKGSWGQLLFGQNDATKIDGWRRVALFFIFNSIAVIIAIFLPNAGPVLAIGGALGGTLVDFVYPPTMWVKISKKKWYHWQNILCLLLTLFGLVATAISTYLAVVDAIAFLKRSK</sequence>
<reference evidence="11" key="2">
    <citation type="journal article" date="2007" name="Science">
        <title>Draft genome sequence of the sexually transmitted pathogen Trichomonas vaginalis.</title>
        <authorList>
            <person name="Carlton J.M."/>
            <person name="Hirt R.P."/>
            <person name="Silva J.C."/>
            <person name="Delcher A.L."/>
            <person name="Schatz M."/>
            <person name="Zhao Q."/>
            <person name="Wortman J.R."/>
            <person name="Bidwell S.L."/>
            <person name="Alsmark U.C.M."/>
            <person name="Besteiro S."/>
            <person name="Sicheritz-Ponten T."/>
            <person name="Noel C.J."/>
            <person name="Dacks J.B."/>
            <person name="Foster P.G."/>
            <person name="Simillion C."/>
            <person name="Van de Peer Y."/>
            <person name="Miranda-Saavedra D."/>
            <person name="Barton G.J."/>
            <person name="Westrop G.D."/>
            <person name="Mueller S."/>
            <person name="Dessi D."/>
            <person name="Fiori P.L."/>
            <person name="Ren Q."/>
            <person name="Paulsen I."/>
            <person name="Zhang H."/>
            <person name="Bastida-Corcuera F.D."/>
            <person name="Simoes-Barbosa A."/>
            <person name="Brown M.T."/>
            <person name="Hayes R.D."/>
            <person name="Mukherjee M."/>
            <person name="Okumura C.Y."/>
            <person name="Schneider R."/>
            <person name="Smith A.J."/>
            <person name="Vanacova S."/>
            <person name="Villalvazo M."/>
            <person name="Haas B.J."/>
            <person name="Pertea M."/>
            <person name="Feldblyum T.V."/>
            <person name="Utterback T.R."/>
            <person name="Shu C.L."/>
            <person name="Osoegawa K."/>
            <person name="de Jong P.J."/>
            <person name="Hrdy I."/>
            <person name="Horvathova L."/>
            <person name="Zubacova Z."/>
            <person name="Dolezal P."/>
            <person name="Malik S.B."/>
            <person name="Logsdon J.M. Jr."/>
            <person name="Henze K."/>
            <person name="Gupta A."/>
            <person name="Wang C.C."/>
            <person name="Dunne R.L."/>
            <person name="Upcroft J.A."/>
            <person name="Upcroft P."/>
            <person name="White O."/>
            <person name="Salzberg S.L."/>
            <person name="Tang P."/>
            <person name="Chiu C.-H."/>
            <person name="Lee Y.-S."/>
            <person name="Embley T.M."/>
            <person name="Coombs G.H."/>
            <person name="Mottram J.C."/>
            <person name="Tachezy J."/>
            <person name="Fraser-Liggett C.M."/>
            <person name="Johnson P.J."/>
        </authorList>
    </citation>
    <scope>NUCLEOTIDE SEQUENCE [LARGE SCALE GENOMIC DNA]</scope>
    <source>
        <strain evidence="11">G3</strain>
    </source>
</reference>
<dbReference type="InterPro" id="IPR013057">
    <property type="entry name" value="AA_transpt_TM"/>
</dbReference>
<evidence type="ECO:0000256" key="4">
    <source>
        <dbReference type="ARBA" id="ARBA00022692"/>
    </source>
</evidence>
<dbReference type="OMA" id="MNIMPSF"/>
<dbReference type="PANTHER" id="PTHR22950:SF458">
    <property type="entry name" value="SODIUM-COUPLED NEUTRAL AMINO ACID TRANSPORTER 11-RELATED"/>
    <property type="match status" value="1"/>
</dbReference>
<feature type="compositionally biased region" description="Basic and acidic residues" evidence="8">
    <location>
        <begin position="65"/>
        <end position="74"/>
    </location>
</feature>
<feature type="compositionally biased region" description="Basic and acidic residues" evidence="8">
    <location>
        <begin position="42"/>
        <end position="57"/>
    </location>
</feature>
<evidence type="ECO:0000313" key="12">
    <source>
        <dbReference type="Proteomes" id="UP000001542"/>
    </source>
</evidence>
<gene>
    <name evidence="11" type="ORF">TVAG_382600</name>
</gene>
<keyword evidence="3" id="KW-0813">Transport</keyword>
<feature type="region of interest" description="Disordered" evidence="8">
    <location>
        <begin position="1"/>
        <end position="74"/>
    </location>
</feature>
<feature type="domain" description="Amino acid transporter transmembrane" evidence="10">
    <location>
        <begin position="82"/>
        <end position="463"/>
    </location>
</feature>
<keyword evidence="5" id="KW-0029">Amino-acid transport</keyword>
<dbReference type="RefSeq" id="XP_001310566.1">
    <property type="nucleotide sequence ID" value="XM_001310565.1"/>
</dbReference>
<dbReference type="STRING" id="5722.A2FBT6"/>
<organism evidence="11 12">
    <name type="scientific">Trichomonas vaginalis (strain ATCC PRA-98 / G3)</name>
    <dbReference type="NCBI Taxonomy" id="412133"/>
    <lineage>
        <taxon>Eukaryota</taxon>
        <taxon>Metamonada</taxon>
        <taxon>Parabasalia</taxon>
        <taxon>Trichomonadida</taxon>
        <taxon>Trichomonadidae</taxon>
        <taxon>Trichomonas</taxon>
    </lineage>
</organism>
<accession>A2FBT6</accession>
<feature type="transmembrane region" description="Helical" evidence="9">
    <location>
        <begin position="444"/>
        <end position="471"/>
    </location>
</feature>
<dbReference type="Pfam" id="PF01490">
    <property type="entry name" value="Aa_trans"/>
    <property type="match status" value="1"/>
</dbReference>
<evidence type="ECO:0000313" key="11">
    <source>
        <dbReference type="EMBL" id="EAX97636.1"/>
    </source>
</evidence>
<feature type="transmembrane region" description="Helical" evidence="9">
    <location>
        <begin position="195"/>
        <end position="214"/>
    </location>
</feature>
<dbReference type="AlphaFoldDB" id="A2FBT6"/>
<evidence type="ECO:0000256" key="6">
    <source>
        <dbReference type="ARBA" id="ARBA00022989"/>
    </source>
</evidence>
<evidence type="ECO:0000256" key="1">
    <source>
        <dbReference type="ARBA" id="ARBA00004141"/>
    </source>
</evidence>
<feature type="transmembrane region" description="Helical" evidence="9">
    <location>
        <begin position="260"/>
        <end position="285"/>
    </location>
</feature>
<keyword evidence="12" id="KW-1185">Reference proteome</keyword>
<proteinExistence type="inferred from homology"/>
<dbReference type="OrthoDB" id="28208at2759"/>
<reference evidence="11" key="1">
    <citation type="submission" date="2006-10" db="EMBL/GenBank/DDBJ databases">
        <authorList>
            <person name="Amadeo P."/>
            <person name="Zhao Q."/>
            <person name="Wortman J."/>
            <person name="Fraser-Liggett C."/>
            <person name="Carlton J."/>
        </authorList>
    </citation>
    <scope>NUCLEOTIDE SEQUENCE</scope>
    <source>
        <strain evidence="11">G3</strain>
    </source>
</reference>
<dbReference type="VEuPathDB" id="TrichDB:TVAGG3_0643240"/>
<feature type="transmembrane region" description="Helical" evidence="9">
    <location>
        <begin position="338"/>
        <end position="358"/>
    </location>
</feature>
<comment type="similarity">
    <text evidence="2">Belongs to the amino acid/polyamine transporter 2 family.</text>
</comment>
<feature type="transmembrane region" description="Helical" evidence="9">
    <location>
        <begin position="151"/>
        <end position="175"/>
    </location>
</feature>
<dbReference type="GO" id="GO:0006865">
    <property type="term" value="P:amino acid transport"/>
    <property type="evidence" value="ECO:0007669"/>
    <property type="project" value="UniProtKB-KW"/>
</dbReference>
<evidence type="ECO:0000256" key="3">
    <source>
        <dbReference type="ARBA" id="ARBA00022448"/>
    </source>
</evidence>
<dbReference type="SMR" id="A2FBT6"/>
<evidence type="ECO:0000256" key="9">
    <source>
        <dbReference type="SAM" id="Phobius"/>
    </source>
</evidence>
<feature type="transmembrane region" description="Helical" evidence="9">
    <location>
        <begin position="226"/>
        <end position="248"/>
    </location>
</feature>
<feature type="transmembrane region" description="Helical" evidence="9">
    <location>
        <begin position="385"/>
        <end position="402"/>
    </location>
</feature>
<feature type="compositionally biased region" description="Polar residues" evidence="8">
    <location>
        <begin position="9"/>
        <end position="28"/>
    </location>
</feature>
<keyword evidence="4 9" id="KW-0812">Transmembrane</keyword>
<keyword evidence="6 9" id="KW-1133">Transmembrane helix</keyword>
<feature type="transmembrane region" description="Helical" evidence="9">
    <location>
        <begin position="297"/>
        <end position="318"/>
    </location>
</feature>
<evidence type="ECO:0000256" key="2">
    <source>
        <dbReference type="ARBA" id="ARBA00008066"/>
    </source>
</evidence>
<dbReference type="Proteomes" id="UP000001542">
    <property type="component" value="Unassembled WGS sequence"/>
</dbReference>
<comment type="subcellular location">
    <subcellularLocation>
        <location evidence="1">Membrane</location>
        <topology evidence="1">Multi-pass membrane protein</topology>
    </subcellularLocation>
</comment>
<evidence type="ECO:0000256" key="5">
    <source>
        <dbReference type="ARBA" id="ARBA00022970"/>
    </source>
</evidence>
<dbReference type="PANTHER" id="PTHR22950">
    <property type="entry name" value="AMINO ACID TRANSPORTER"/>
    <property type="match status" value="1"/>
</dbReference>
<keyword evidence="7 9" id="KW-0472">Membrane</keyword>
<feature type="transmembrane region" description="Helical" evidence="9">
    <location>
        <begin position="408"/>
        <end position="424"/>
    </location>
</feature>
<feature type="transmembrane region" description="Helical" evidence="9">
    <location>
        <begin position="81"/>
        <end position="102"/>
    </location>
</feature>
<evidence type="ECO:0000256" key="7">
    <source>
        <dbReference type="ARBA" id="ARBA00023136"/>
    </source>
</evidence>
<feature type="transmembrane region" description="Helical" evidence="9">
    <location>
        <begin position="108"/>
        <end position="130"/>
    </location>
</feature>
<dbReference type="InParanoid" id="A2FBT6"/>